<feature type="domain" description="DNA methylase adenine-specific" evidence="5">
    <location>
        <begin position="339"/>
        <end position="546"/>
    </location>
</feature>
<evidence type="ECO:0000313" key="7">
    <source>
        <dbReference type="EMBL" id="OSO86982.1"/>
    </source>
</evidence>
<dbReference type="Gene3D" id="3.40.50.150">
    <property type="entry name" value="Vaccinia Virus protein VP39"/>
    <property type="match status" value="1"/>
</dbReference>
<dbReference type="PRINTS" id="PR00507">
    <property type="entry name" value="N12N6MTFRASE"/>
</dbReference>
<comment type="catalytic activity">
    <reaction evidence="4">
        <text>a 2'-deoxyadenosine in DNA + S-adenosyl-L-methionine = an N(6)-methyl-2'-deoxyadenosine in DNA + S-adenosyl-L-homocysteine + H(+)</text>
        <dbReference type="Rhea" id="RHEA:15197"/>
        <dbReference type="Rhea" id="RHEA-COMP:12418"/>
        <dbReference type="Rhea" id="RHEA-COMP:12419"/>
        <dbReference type="ChEBI" id="CHEBI:15378"/>
        <dbReference type="ChEBI" id="CHEBI:57856"/>
        <dbReference type="ChEBI" id="CHEBI:59789"/>
        <dbReference type="ChEBI" id="CHEBI:90615"/>
        <dbReference type="ChEBI" id="CHEBI:90616"/>
        <dbReference type="EC" id="2.1.1.72"/>
    </reaction>
</comment>
<dbReference type="EC" id="2.1.1.72" evidence="1"/>
<organism evidence="7 8">
    <name type="scientific">Cylindrospermopsis raciborskii CENA303</name>
    <dbReference type="NCBI Taxonomy" id="1170769"/>
    <lineage>
        <taxon>Bacteria</taxon>
        <taxon>Bacillati</taxon>
        <taxon>Cyanobacteriota</taxon>
        <taxon>Cyanophyceae</taxon>
        <taxon>Nostocales</taxon>
        <taxon>Aphanizomenonaceae</taxon>
        <taxon>Cylindrospermopsis</taxon>
    </lineage>
</organism>
<dbReference type="GO" id="GO:0009007">
    <property type="term" value="F:site-specific DNA-methyltransferase (adenine-specific) activity"/>
    <property type="evidence" value="ECO:0007669"/>
    <property type="project" value="UniProtKB-EC"/>
</dbReference>
<dbReference type="InterPro" id="IPR041635">
    <property type="entry name" value="Type_ISP_LLaBIII_C"/>
</dbReference>
<protein>
    <recommendedName>
        <fullName evidence="1">site-specific DNA-methyltransferase (adenine-specific)</fullName>
        <ecNumber evidence="1">2.1.1.72</ecNumber>
    </recommendedName>
</protein>
<dbReference type="Proteomes" id="UP000192997">
    <property type="component" value="Unassembled WGS sequence"/>
</dbReference>
<evidence type="ECO:0000256" key="2">
    <source>
        <dbReference type="ARBA" id="ARBA00022603"/>
    </source>
</evidence>
<name>A0A1X4G2L9_9CYAN</name>
<dbReference type="SUPFAM" id="SSF53335">
    <property type="entry name" value="S-adenosyl-L-methionine-dependent methyltransferases"/>
    <property type="match status" value="1"/>
</dbReference>
<evidence type="ECO:0000256" key="4">
    <source>
        <dbReference type="ARBA" id="ARBA00047942"/>
    </source>
</evidence>
<comment type="caution">
    <text evidence="7">The sequence shown here is derived from an EMBL/GenBank/DDBJ whole genome shotgun (WGS) entry which is preliminary data.</text>
</comment>
<accession>A0A1X4G2L9</accession>
<dbReference type="InterPro" id="IPR050953">
    <property type="entry name" value="N4_N6_ade-DNA_methylase"/>
</dbReference>
<keyword evidence="3 7" id="KW-0808">Transferase</keyword>
<reference evidence="8" key="1">
    <citation type="submission" date="2017-04" db="EMBL/GenBank/DDBJ databases">
        <authorList>
            <person name="Abreu V.A."/>
            <person name="Popin R.V."/>
            <person name="Rigonato J."/>
            <person name="Andreote A.P."/>
            <person name="Schaker P.C."/>
            <person name="Hoff-Risseti C."/>
            <person name="Alvarenga D.O."/>
            <person name="Varani A.M."/>
            <person name="Fiore M.F."/>
        </authorList>
    </citation>
    <scope>NUCLEOTIDE SEQUENCE [LARGE SCALE GENOMIC DNA]</scope>
    <source>
        <strain evidence="8">CENA303</strain>
    </source>
</reference>
<dbReference type="AlphaFoldDB" id="A0A1X4G2L9"/>
<evidence type="ECO:0000259" key="6">
    <source>
        <dbReference type="Pfam" id="PF18135"/>
    </source>
</evidence>
<proteinExistence type="predicted"/>
<dbReference type="Pfam" id="PF02384">
    <property type="entry name" value="N6_Mtase"/>
    <property type="match status" value="1"/>
</dbReference>
<keyword evidence="2 7" id="KW-0489">Methyltransferase</keyword>
<dbReference type="RefSeq" id="WP_085729183.1">
    <property type="nucleotide sequence ID" value="NZ_NBYN01000074.1"/>
</dbReference>
<evidence type="ECO:0000256" key="3">
    <source>
        <dbReference type="ARBA" id="ARBA00022679"/>
    </source>
</evidence>
<sequence>MTFTSGQLQIVRNSQDEKIRVEALRQLLGYPVKELDREGSRFWYLRPGNDEEEAAETCPIAVGFYEELVDVTDSEARKFLTAQQQQWEIYGHYINRFAEQQPVMYLLLPILPSKKASGRVSLILPGEGKLRQGQIQTFNWDDNQLLSRLKRLRQDELSIASKAMMSIPLVEWVFYEPINTAQELAKQLAAAARSIEEAIPKVYDQEPEQGYLHQLLKSFQKELLPSLKLSSDSEKDYSFADIYAQTIAYALFTARVFGYVRDRREGRVNKPTHFNRDTAWQQLPETNPFLRQLFQDVSERQAGELGEELIAAISDIFAILRATKMDAILSDFDMKMNREDIVIRFYEDFLAAYKPQMRERRGVYYTPEPVVSYMVRSVDILVKEKFNKPLGLADPTVTILDPACGTGTFLLYIFQLIYQRFQESPAALTEGLVDKSWSGYVKERLLPRIFGFELLMSPYAICHLKLGLFLEETGYQFDNNQRLGIYLINTLEDIKLREETQQLSLNIPQMEQLIAEEAKAGARIKKQEPIMVVIGNPPYSGHSENNNPWIKGLVNSYYFVDGKPLGERNPKYLQDDYVKFIRFGQWRIDESGQGILAFITNHGFLDNPTFRGMRQHLMNSFHGIYIYDLHGNSKKKETDIDGGKDENVFDIQQGVSITLAVKSGDKYINYSDLYGSKTYKYDVLNESTFNSTKFIKLKPQSEFYLLIKQDSNLSTEYEDYPKINQVIPFYSTGIKTHRDHFVFDFDYKNLYHRIRDFRDLIIGHEDLVKKYSLTDTKDWKITAKRESLASNLDWQNYFTKCVYRPFDLREYYHHEDAVDRPRNNIMSHLIRSSNVALVLARQQSQQGNWRLVMVTNFLTECCSISNKTKETGYIFPLYLYPDTNQPQELQQKKRPNFSEEFLKKIEISLGYLPTPETIFYYIYAIFHSPTYRTRYAEFLKIDFPRVPLTRNNNLFCQLAECGEQLVALHLMKSPKLNNLITQFTPNGGNSIVDAGHPKYTQNAVVINKKGDKFVGVPEEVWNFYIGGYQVGQKWLKDRKGRTLSDDDIQHYQKIVVALQQTIATMTSIDTVIPEWPIY</sequence>
<dbReference type="Pfam" id="PF18135">
    <property type="entry name" value="Type_ISP_C"/>
    <property type="match status" value="1"/>
</dbReference>
<dbReference type="GO" id="GO:0003677">
    <property type="term" value="F:DNA binding"/>
    <property type="evidence" value="ECO:0007669"/>
    <property type="project" value="InterPro"/>
</dbReference>
<dbReference type="PANTHER" id="PTHR33841:SF1">
    <property type="entry name" value="DNA METHYLTRANSFERASE A"/>
    <property type="match status" value="1"/>
</dbReference>
<evidence type="ECO:0000313" key="8">
    <source>
        <dbReference type="Proteomes" id="UP000192997"/>
    </source>
</evidence>
<dbReference type="PANTHER" id="PTHR33841">
    <property type="entry name" value="DNA METHYLTRANSFERASE YEEA-RELATED"/>
    <property type="match status" value="1"/>
</dbReference>
<dbReference type="EMBL" id="NBYN01000074">
    <property type="protein sequence ID" value="OSO86982.1"/>
    <property type="molecule type" value="Genomic_DNA"/>
</dbReference>
<dbReference type="GO" id="GO:0032259">
    <property type="term" value="P:methylation"/>
    <property type="evidence" value="ECO:0007669"/>
    <property type="project" value="UniProtKB-KW"/>
</dbReference>
<dbReference type="GO" id="GO:0008170">
    <property type="term" value="F:N-methyltransferase activity"/>
    <property type="evidence" value="ECO:0007669"/>
    <property type="project" value="InterPro"/>
</dbReference>
<feature type="domain" description="Type ISP restriction-modification enzyme LLaBIII C-terminal specificity" evidence="6">
    <location>
        <begin position="726"/>
        <end position="1065"/>
    </location>
</feature>
<evidence type="ECO:0000259" key="5">
    <source>
        <dbReference type="Pfam" id="PF02384"/>
    </source>
</evidence>
<dbReference type="InterPro" id="IPR029063">
    <property type="entry name" value="SAM-dependent_MTases_sf"/>
</dbReference>
<gene>
    <name evidence="7" type="ORF">B7O87_14940</name>
</gene>
<dbReference type="InterPro" id="IPR003356">
    <property type="entry name" value="DNA_methylase_A-5"/>
</dbReference>
<evidence type="ECO:0000256" key="1">
    <source>
        <dbReference type="ARBA" id="ARBA00011900"/>
    </source>
</evidence>